<feature type="transmembrane region" description="Helical" evidence="5">
    <location>
        <begin position="192"/>
        <end position="216"/>
    </location>
</feature>
<keyword evidence="3 5" id="KW-1133">Transmembrane helix</keyword>
<sequence>MASLNLRPALAGVSPLLGQIMADLGLGAAAGGAITTVMVLCLGLAGPAAPALAGRIGLDRTLLVGLIVLAAGVALRVSGGVIAVYAGSAVVGIAIAVMNVSMPGVVKEHFPRHVGAFTGIYVSGLVVGAAGASAVMVPLAEEGGWRFAALTPAALAAFAAVLWVPQAVRRAGRAGRSTAVPRRYAVLLRDRATWYITGFMGVQSLTFYVMLAWLPTIFHDAGLPEDEAGYLLALTNLAQLAATLTVPWHAGRASTQAPHVTVAAALSIAGYLGVLLAPVTVPWVWMILLGAGQGASLALALLLITLRAPDPASVTALSAVAQTAGYVIAALGPLLVGVVHQITGGWTVPLVAGTVACGGQLLLGLLAARPVTASGHTAARVTPDPATEGP</sequence>
<evidence type="ECO:0000313" key="8">
    <source>
        <dbReference type="Proteomes" id="UP000555564"/>
    </source>
</evidence>
<keyword evidence="4 5" id="KW-0472">Membrane</keyword>
<feature type="transmembrane region" description="Helical" evidence="5">
    <location>
        <begin position="228"/>
        <end position="248"/>
    </location>
</feature>
<dbReference type="InterPro" id="IPR020846">
    <property type="entry name" value="MFS_dom"/>
</dbReference>
<gene>
    <name evidence="7" type="ORF">BJ992_005297</name>
</gene>
<evidence type="ECO:0000256" key="3">
    <source>
        <dbReference type="ARBA" id="ARBA00022989"/>
    </source>
</evidence>
<feature type="domain" description="Major facilitator superfamily (MFS) profile" evidence="6">
    <location>
        <begin position="1"/>
        <end position="371"/>
    </location>
</feature>
<proteinExistence type="predicted"/>
<dbReference type="InterPro" id="IPR011701">
    <property type="entry name" value="MFS"/>
</dbReference>
<feature type="transmembrane region" description="Helical" evidence="5">
    <location>
        <begin position="316"/>
        <end position="340"/>
    </location>
</feature>
<dbReference type="GO" id="GO:0022857">
    <property type="term" value="F:transmembrane transporter activity"/>
    <property type="evidence" value="ECO:0007669"/>
    <property type="project" value="InterPro"/>
</dbReference>
<dbReference type="AlphaFoldDB" id="A0A7X0MAD2"/>
<feature type="transmembrane region" description="Helical" evidence="5">
    <location>
        <begin position="57"/>
        <end position="75"/>
    </location>
</feature>
<dbReference type="InterPro" id="IPR052524">
    <property type="entry name" value="MFS_Cyanate_Porter"/>
</dbReference>
<dbReference type="PANTHER" id="PTHR23523">
    <property type="match status" value="1"/>
</dbReference>
<dbReference type="GO" id="GO:0005886">
    <property type="term" value="C:plasma membrane"/>
    <property type="evidence" value="ECO:0007669"/>
    <property type="project" value="UniProtKB-SubCell"/>
</dbReference>
<comment type="subcellular location">
    <subcellularLocation>
        <location evidence="1">Cell membrane</location>
        <topology evidence="1">Multi-pass membrane protein</topology>
    </subcellularLocation>
</comment>
<dbReference type="Proteomes" id="UP000555564">
    <property type="component" value="Unassembled WGS sequence"/>
</dbReference>
<feature type="transmembrane region" description="Helical" evidence="5">
    <location>
        <begin position="283"/>
        <end position="304"/>
    </location>
</feature>
<keyword evidence="8" id="KW-1185">Reference proteome</keyword>
<evidence type="ECO:0000313" key="7">
    <source>
        <dbReference type="EMBL" id="MBB6475866.1"/>
    </source>
</evidence>
<dbReference type="InterPro" id="IPR036259">
    <property type="entry name" value="MFS_trans_sf"/>
</dbReference>
<name>A0A7X0MAD2_9ACTN</name>
<feature type="transmembrane region" description="Helical" evidence="5">
    <location>
        <begin position="20"/>
        <end position="45"/>
    </location>
</feature>
<reference evidence="7 8" key="1">
    <citation type="submission" date="2020-08" db="EMBL/GenBank/DDBJ databases">
        <title>Sequencing the genomes of 1000 actinobacteria strains.</title>
        <authorList>
            <person name="Klenk H.-P."/>
        </authorList>
    </citation>
    <scope>NUCLEOTIDE SEQUENCE [LARGE SCALE GENOMIC DNA]</scope>
    <source>
        <strain evidence="7 8">DSM 44936</strain>
    </source>
</reference>
<dbReference type="Pfam" id="PF07690">
    <property type="entry name" value="MFS_1"/>
    <property type="match status" value="1"/>
</dbReference>
<feature type="transmembrane region" description="Helical" evidence="5">
    <location>
        <begin position="346"/>
        <end position="368"/>
    </location>
</feature>
<feature type="transmembrane region" description="Helical" evidence="5">
    <location>
        <begin position="145"/>
        <end position="164"/>
    </location>
</feature>
<dbReference type="PROSITE" id="PS50850">
    <property type="entry name" value="MFS"/>
    <property type="match status" value="1"/>
</dbReference>
<organism evidence="7 8">
    <name type="scientific">Sphaerisporangium rubeum</name>
    <dbReference type="NCBI Taxonomy" id="321317"/>
    <lineage>
        <taxon>Bacteria</taxon>
        <taxon>Bacillati</taxon>
        <taxon>Actinomycetota</taxon>
        <taxon>Actinomycetes</taxon>
        <taxon>Streptosporangiales</taxon>
        <taxon>Streptosporangiaceae</taxon>
        <taxon>Sphaerisporangium</taxon>
    </lineage>
</organism>
<evidence type="ECO:0000256" key="5">
    <source>
        <dbReference type="SAM" id="Phobius"/>
    </source>
</evidence>
<feature type="transmembrane region" description="Helical" evidence="5">
    <location>
        <begin position="114"/>
        <end position="139"/>
    </location>
</feature>
<dbReference type="RefSeq" id="WP_343072859.1">
    <property type="nucleotide sequence ID" value="NZ_BAAALO010000019.1"/>
</dbReference>
<feature type="transmembrane region" description="Helical" evidence="5">
    <location>
        <begin position="260"/>
        <end position="277"/>
    </location>
</feature>
<feature type="transmembrane region" description="Helical" evidence="5">
    <location>
        <begin position="81"/>
        <end position="102"/>
    </location>
</feature>
<protein>
    <submittedName>
        <fullName evidence="7">CP family cyanate transporter-like MFS transporter</fullName>
    </submittedName>
</protein>
<dbReference type="EMBL" id="JACHIU010000001">
    <property type="protein sequence ID" value="MBB6475866.1"/>
    <property type="molecule type" value="Genomic_DNA"/>
</dbReference>
<comment type="caution">
    <text evidence="7">The sequence shown here is derived from an EMBL/GenBank/DDBJ whole genome shotgun (WGS) entry which is preliminary data.</text>
</comment>
<accession>A0A7X0MAD2</accession>
<evidence type="ECO:0000256" key="4">
    <source>
        <dbReference type="ARBA" id="ARBA00023136"/>
    </source>
</evidence>
<keyword evidence="2 5" id="KW-0812">Transmembrane</keyword>
<evidence type="ECO:0000259" key="6">
    <source>
        <dbReference type="PROSITE" id="PS50850"/>
    </source>
</evidence>
<evidence type="ECO:0000256" key="2">
    <source>
        <dbReference type="ARBA" id="ARBA00022692"/>
    </source>
</evidence>
<dbReference type="PANTHER" id="PTHR23523:SF2">
    <property type="entry name" value="2-NITROIMIDAZOLE TRANSPORTER"/>
    <property type="match status" value="1"/>
</dbReference>
<evidence type="ECO:0000256" key="1">
    <source>
        <dbReference type="ARBA" id="ARBA00004651"/>
    </source>
</evidence>
<dbReference type="SUPFAM" id="SSF103473">
    <property type="entry name" value="MFS general substrate transporter"/>
    <property type="match status" value="1"/>
</dbReference>
<dbReference type="Gene3D" id="1.20.1250.20">
    <property type="entry name" value="MFS general substrate transporter like domains"/>
    <property type="match status" value="1"/>
</dbReference>